<dbReference type="GO" id="GO:0004180">
    <property type="term" value="F:carboxypeptidase activity"/>
    <property type="evidence" value="ECO:0007669"/>
    <property type="project" value="UniProtKB-KW"/>
</dbReference>
<dbReference type="SUPFAM" id="SSF53187">
    <property type="entry name" value="Zn-dependent exopeptidases"/>
    <property type="match status" value="1"/>
</dbReference>
<evidence type="ECO:0000256" key="15">
    <source>
        <dbReference type="ARBA" id="ARBA00023049"/>
    </source>
</evidence>
<keyword evidence="23" id="KW-1185">Reference proteome</keyword>
<accession>A0A143PNA9</accession>
<keyword evidence="22" id="KW-0031">Aminopeptidase</keyword>
<dbReference type="PROSITE" id="PS51318">
    <property type="entry name" value="TAT"/>
    <property type="match status" value="1"/>
</dbReference>
<comment type="subunit">
    <text evidence="19">Homodimer. The monomeric form is inactive while the homodimer is active.</text>
</comment>
<evidence type="ECO:0000256" key="19">
    <source>
        <dbReference type="ARBA" id="ARBA00025833"/>
    </source>
</evidence>
<keyword evidence="15" id="KW-0482">Metalloprotease</keyword>
<keyword evidence="12" id="KW-0256">Endoplasmic reticulum</keyword>
<dbReference type="RefSeq" id="WP_157899197.1">
    <property type="nucleotide sequence ID" value="NZ_CP015136.1"/>
</dbReference>
<evidence type="ECO:0000313" key="23">
    <source>
        <dbReference type="Proteomes" id="UP000076079"/>
    </source>
</evidence>
<evidence type="ECO:0000259" key="21">
    <source>
        <dbReference type="Pfam" id="PF04389"/>
    </source>
</evidence>
<evidence type="ECO:0000256" key="12">
    <source>
        <dbReference type="ARBA" id="ARBA00022824"/>
    </source>
</evidence>
<dbReference type="GO" id="GO:0046872">
    <property type="term" value="F:metal ion binding"/>
    <property type="evidence" value="ECO:0007669"/>
    <property type="project" value="UniProtKB-KW"/>
</dbReference>
<dbReference type="Gene3D" id="3.40.630.10">
    <property type="entry name" value="Zn peptidases"/>
    <property type="match status" value="1"/>
</dbReference>
<keyword evidence="18" id="KW-0458">Lysosome</keyword>
<keyword evidence="9" id="KW-0479">Metal-binding</keyword>
<proteinExistence type="predicted"/>
<evidence type="ECO:0000256" key="16">
    <source>
        <dbReference type="ARBA" id="ARBA00023145"/>
    </source>
</evidence>
<dbReference type="InterPro" id="IPR039866">
    <property type="entry name" value="CPQ"/>
</dbReference>
<dbReference type="GO" id="GO:0070573">
    <property type="term" value="F:metallodipeptidase activity"/>
    <property type="evidence" value="ECO:0007669"/>
    <property type="project" value="InterPro"/>
</dbReference>
<comment type="subcellular location">
    <subcellularLocation>
        <location evidence="1">Endoplasmic reticulum</location>
    </subcellularLocation>
    <subcellularLocation>
        <location evidence="3">Golgi apparatus</location>
    </subcellularLocation>
    <subcellularLocation>
        <location evidence="2">Lysosome</location>
    </subcellularLocation>
    <subcellularLocation>
        <location evidence="4">Secreted</location>
    </subcellularLocation>
</comment>
<evidence type="ECO:0000256" key="2">
    <source>
        <dbReference type="ARBA" id="ARBA00004371"/>
    </source>
</evidence>
<dbReference type="GO" id="GO:0005615">
    <property type="term" value="C:extracellular space"/>
    <property type="evidence" value="ECO:0007669"/>
    <property type="project" value="TreeGrafter"/>
</dbReference>
<evidence type="ECO:0000313" key="22">
    <source>
        <dbReference type="EMBL" id="AMY09703.1"/>
    </source>
</evidence>
<keyword evidence="16" id="KW-0865">Zymogen</keyword>
<reference evidence="22 23" key="1">
    <citation type="journal article" date="2016" name="Genome Announc.">
        <title>First Complete Genome Sequence of a Subdivision 6 Acidobacterium Strain.</title>
        <authorList>
            <person name="Huang S."/>
            <person name="Vieira S."/>
            <person name="Bunk B."/>
            <person name="Riedel T."/>
            <person name="Sproer C."/>
            <person name="Overmann J."/>
        </authorList>
    </citation>
    <scope>NUCLEOTIDE SEQUENCE [LARGE SCALE GENOMIC DNA]</scope>
    <source>
        <strain evidence="23">DSM 100886 HEG_-6_39</strain>
    </source>
</reference>
<evidence type="ECO:0000256" key="1">
    <source>
        <dbReference type="ARBA" id="ARBA00004240"/>
    </source>
</evidence>
<evidence type="ECO:0000256" key="6">
    <source>
        <dbReference type="ARBA" id="ARBA00022525"/>
    </source>
</evidence>
<name>A0A143PNA9_LUTPR</name>
<keyword evidence="14" id="KW-0333">Golgi apparatus</keyword>
<dbReference type="OrthoDB" id="9762302at2"/>
<evidence type="ECO:0000256" key="5">
    <source>
        <dbReference type="ARBA" id="ARBA00014116"/>
    </source>
</evidence>
<keyword evidence="13" id="KW-0862">Zinc</keyword>
<evidence type="ECO:0000256" key="18">
    <source>
        <dbReference type="ARBA" id="ARBA00023228"/>
    </source>
</evidence>
<protein>
    <recommendedName>
        <fullName evidence="5">Carboxypeptidase Q</fullName>
    </recommendedName>
    <alternativeName>
        <fullName evidence="20">Plasma glutamate carboxypeptidase</fullName>
    </alternativeName>
</protein>
<keyword evidence="8" id="KW-0645">Protease</keyword>
<keyword evidence="7" id="KW-0121">Carboxypeptidase</keyword>
<evidence type="ECO:0000256" key="8">
    <source>
        <dbReference type="ARBA" id="ARBA00022670"/>
    </source>
</evidence>
<evidence type="ECO:0000256" key="14">
    <source>
        <dbReference type="ARBA" id="ARBA00023034"/>
    </source>
</evidence>
<dbReference type="EMBL" id="CP015136">
    <property type="protein sequence ID" value="AMY09703.1"/>
    <property type="molecule type" value="Genomic_DNA"/>
</dbReference>
<dbReference type="KEGG" id="abac:LuPra_02927"/>
<keyword evidence="10" id="KW-0732">Signal</keyword>
<dbReference type="Proteomes" id="UP000076079">
    <property type="component" value="Chromosome"/>
</dbReference>
<evidence type="ECO:0000256" key="7">
    <source>
        <dbReference type="ARBA" id="ARBA00022645"/>
    </source>
</evidence>
<dbReference type="Gene3D" id="3.50.30.30">
    <property type="match status" value="1"/>
</dbReference>
<dbReference type="AlphaFoldDB" id="A0A143PNA9"/>
<dbReference type="PANTHER" id="PTHR12053">
    <property type="entry name" value="PROTEASE FAMILY M28 PLASMA GLUTAMATE CARBOXYPEPTIDASE-RELATED"/>
    <property type="match status" value="1"/>
</dbReference>
<sequence>MPTRRRFLTTVPAVLAAAQVSRSDLQAQTSAGSAVAAWLTPYQRDVQRLVDASVGSTAAWDRLAELCDTFGGRLTGTRNLQLACEWAAETMRGDGLENVRLEKTMAPHWVRGEESLAIETPVRSPLVMLGLGGSVGTPAGGITAPLIVVRSFDELNKRASDVPGRVVLYDVPFTSYGQTVAYRANGAINAARHGAVAVLVRSVGPIGLRTPHTGAVSYLQGTPQIPAAALPVEDSQRLARLAARGVPVTVTLRMAAATLPDVESANVIGEVTGRERADEIVVVGGHFDSWDAAVGASDDGVGCIVTWEAARLMKKLGLHPRRTVRVVLFTNEENGLRGATAYRDGYVASASKHVMALESDIGVFEPMRLGFSGNERARQMMADVVDLLQPLGFPPLGPGGGGADIGPIAQAGQVPTMALAGDAARYFQIHHTPADTVERIDPKEMAKAAAAIAVVTWMAAEMETPLPR</sequence>
<evidence type="ECO:0000256" key="10">
    <source>
        <dbReference type="ARBA" id="ARBA00022729"/>
    </source>
</evidence>
<dbReference type="InterPro" id="IPR007484">
    <property type="entry name" value="Peptidase_M28"/>
</dbReference>
<dbReference type="STRING" id="1855912.LuPra_02927"/>
<evidence type="ECO:0000256" key="3">
    <source>
        <dbReference type="ARBA" id="ARBA00004555"/>
    </source>
</evidence>
<keyword evidence="17" id="KW-0325">Glycoprotein</keyword>
<gene>
    <name evidence="22" type="primary">ywaD_3</name>
    <name evidence="22" type="ORF">LuPra_02927</name>
</gene>
<evidence type="ECO:0000256" key="17">
    <source>
        <dbReference type="ARBA" id="ARBA00023180"/>
    </source>
</evidence>
<keyword evidence="11 22" id="KW-0378">Hydrolase</keyword>
<keyword evidence="6" id="KW-0964">Secreted</keyword>
<evidence type="ECO:0000256" key="13">
    <source>
        <dbReference type="ARBA" id="ARBA00022833"/>
    </source>
</evidence>
<evidence type="ECO:0000256" key="20">
    <source>
        <dbReference type="ARBA" id="ARBA00033328"/>
    </source>
</evidence>
<dbReference type="Pfam" id="PF04389">
    <property type="entry name" value="Peptidase_M28"/>
    <property type="match status" value="1"/>
</dbReference>
<evidence type="ECO:0000256" key="11">
    <source>
        <dbReference type="ARBA" id="ARBA00022801"/>
    </source>
</evidence>
<evidence type="ECO:0000256" key="4">
    <source>
        <dbReference type="ARBA" id="ARBA00004613"/>
    </source>
</evidence>
<feature type="domain" description="Peptidase M28" evidence="21">
    <location>
        <begin position="266"/>
        <end position="454"/>
    </location>
</feature>
<dbReference type="GO" id="GO:0006508">
    <property type="term" value="P:proteolysis"/>
    <property type="evidence" value="ECO:0007669"/>
    <property type="project" value="UniProtKB-KW"/>
</dbReference>
<dbReference type="InterPro" id="IPR006311">
    <property type="entry name" value="TAT_signal"/>
</dbReference>
<evidence type="ECO:0000256" key="9">
    <source>
        <dbReference type="ARBA" id="ARBA00022723"/>
    </source>
</evidence>
<reference evidence="23" key="2">
    <citation type="submission" date="2016-04" db="EMBL/GenBank/DDBJ databases">
        <title>First Complete Genome Sequence of a Subdivision 6 Acidobacterium.</title>
        <authorList>
            <person name="Huang S."/>
            <person name="Vieira S."/>
            <person name="Bunk B."/>
            <person name="Riedel T."/>
            <person name="Sproeer C."/>
            <person name="Overmann J."/>
        </authorList>
    </citation>
    <scope>NUCLEOTIDE SEQUENCE [LARGE SCALE GENOMIC DNA]</scope>
    <source>
        <strain evidence="23">DSM 100886 HEG_-6_39</strain>
    </source>
</reference>
<dbReference type="GO" id="GO:0043171">
    <property type="term" value="P:peptide catabolic process"/>
    <property type="evidence" value="ECO:0007669"/>
    <property type="project" value="TreeGrafter"/>
</dbReference>
<dbReference type="GO" id="GO:0005764">
    <property type="term" value="C:lysosome"/>
    <property type="evidence" value="ECO:0007669"/>
    <property type="project" value="UniProtKB-SubCell"/>
</dbReference>
<organism evidence="22 23">
    <name type="scientific">Luteitalea pratensis</name>
    <dbReference type="NCBI Taxonomy" id="1855912"/>
    <lineage>
        <taxon>Bacteria</taxon>
        <taxon>Pseudomonadati</taxon>
        <taxon>Acidobacteriota</taxon>
        <taxon>Vicinamibacteria</taxon>
        <taxon>Vicinamibacterales</taxon>
        <taxon>Vicinamibacteraceae</taxon>
        <taxon>Luteitalea</taxon>
    </lineage>
</organism>
<dbReference type="PANTHER" id="PTHR12053:SF3">
    <property type="entry name" value="CARBOXYPEPTIDASE Q"/>
    <property type="match status" value="1"/>
</dbReference>
<dbReference type="GO" id="GO:0004177">
    <property type="term" value="F:aminopeptidase activity"/>
    <property type="evidence" value="ECO:0007669"/>
    <property type="project" value="UniProtKB-KW"/>
</dbReference>